<dbReference type="InterPro" id="IPR041628">
    <property type="entry name" value="ChlI/MoxR_AAA_lid"/>
</dbReference>
<organism evidence="3 4">
    <name type="scientific">Oxalicibacterium faecigallinarum</name>
    <dbReference type="NCBI Taxonomy" id="573741"/>
    <lineage>
        <taxon>Bacteria</taxon>
        <taxon>Pseudomonadati</taxon>
        <taxon>Pseudomonadota</taxon>
        <taxon>Betaproteobacteria</taxon>
        <taxon>Burkholderiales</taxon>
        <taxon>Oxalobacteraceae</taxon>
        <taxon>Oxalicibacterium</taxon>
    </lineage>
</organism>
<dbReference type="PANTHER" id="PTHR42759:SF5">
    <property type="entry name" value="METHANOL DEHYDROGENASE REGULATOR"/>
    <property type="match status" value="1"/>
</dbReference>
<dbReference type="PANTHER" id="PTHR42759">
    <property type="entry name" value="MOXR FAMILY PROTEIN"/>
    <property type="match status" value="1"/>
</dbReference>
<sequence>MRVGITHTAIALHFIHSVTEVRMFSKVHDVAKQVGEIVVGKESQVRQALVCLLAGGHLLIEDVPGVGKTTLAHALAISLGLQFNRQQFTSDLLPADVIGISVFDREKNGFVFHPGAIFTQVLLADEINRATPKAQSALLEAMEERQVTSDGVTRNLPEPFFVIATQNPTHQLGTFPLPESQMDRFMMCISLGYPDPASERALLMGEDRRVLLKSLPAKMTPHDLTTAQSALKNIHVSPALIDYLQALAQASRENGMFAEGLSPRATIALLQAARAWAALEGRNHVIPEDVQAVLVPVAAHRLRVVKAGSGSALNSRDLVLQMMHSVPV</sequence>
<evidence type="ECO:0000259" key="2">
    <source>
        <dbReference type="Pfam" id="PF17863"/>
    </source>
</evidence>
<gene>
    <name evidence="3" type="ORF">GCM10008066_13780</name>
</gene>
<dbReference type="Gene3D" id="1.10.8.80">
    <property type="entry name" value="Magnesium chelatase subunit I, C-Terminal domain"/>
    <property type="match status" value="1"/>
</dbReference>
<evidence type="ECO:0000313" key="3">
    <source>
        <dbReference type="EMBL" id="GGI18392.1"/>
    </source>
</evidence>
<dbReference type="CDD" id="cd00009">
    <property type="entry name" value="AAA"/>
    <property type="match status" value="1"/>
</dbReference>
<keyword evidence="4" id="KW-1185">Reference proteome</keyword>
<dbReference type="PIRSF" id="PIRSF002849">
    <property type="entry name" value="AAA_ATPase_chaperone_MoxR_prd"/>
    <property type="match status" value="1"/>
</dbReference>
<evidence type="ECO:0000259" key="1">
    <source>
        <dbReference type="Pfam" id="PF07726"/>
    </source>
</evidence>
<feature type="domain" description="ATPase AAA-3" evidence="1">
    <location>
        <begin position="57"/>
        <end position="187"/>
    </location>
</feature>
<evidence type="ECO:0008006" key="5">
    <source>
        <dbReference type="Google" id="ProtNLM"/>
    </source>
</evidence>
<comment type="caution">
    <text evidence="3">The sequence shown here is derived from an EMBL/GenBank/DDBJ whole genome shotgun (WGS) entry which is preliminary data.</text>
</comment>
<name>A0A8J3AX06_9BURK</name>
<proteinExistence type="predicted"/>
<dbReference type="AlphaFoldDB" id="A0A8J3AX06"/>
<protein>
    <recommendedName>
        <fullName evidence="5">MoxR family ATPase</fullName>
    </recommendedName>
</protein>
<dbReference type="Gene3D" id="3.40.50.300">
    <property type="entry name" value="P-loop containing nucleotide triphosphate hydrolases"/>
    <property type="match status" value="1"/>
</dbReference>
<dbReference type="SUPFAM" id="SSF52540">
    <property type="entry name" value="P-loop containing nucleoside triphosphate hydrolases"/>
    <property type="match status" value="1"/>
</dbReference>
<dbReference type="Pfam" id="PF07726">
    <property type="entry name" value="AAA_3"/>
    <property type="match status" value="1"/>
</dbReference>
<accession>A0A8J3AX06</accession>
<dbReference type="InterPro" id="IPR027417">
    <property type="entry name" value="P-loop_NTPase"/>
</dbReference>
<dbReference type="Proteomes" id="UP000642180">
    <property type="component" value="Unassembled WGS sequence"/>
</dbReference>
<dbReference type="GO" id="GO:0016887">
    <property type="term" value="F:ATP hydrolysis activity"/>
    <property type="evidence" value="ECO:0007669"/>
    <property type="project" value="InterPro"/>
</dbReference>
<feature type="domain" description="ChlI/MoxR AAA lid" evidence="2">
    <location>
        <begin position="250"/>
        <end position="306"/>
    </location>
</feature>
<dbReference type="Pfam" id="PF17863">
    <property type="entry name" value="AAA_lid_2"/>
    <property type="match status" value="1"/>
</dbReference>
<dbReference type="InterPro" id="IPR011703">
    <property type="entry name" value="ATPase_AAA-3"/>
</dbReference>
<dbReference type="InterPro" id="IPR050764">
    <property type="entry name" value="CbbQ/NirQ/NorQ/GpvN"/>
</dbReference>
<reference evidence="4" key="1">
    <citation type="journal article" date="2019" name="Int. J. Syst. Evol. Microbiol.">
        <title>The Global Catalogue of Microorganisms (GCM) 10K type strain sequencing project: providing services to taxonomists for standard genome sequencing and annotation.</title>
        <authorList>
            <consortium name="The Broad Institute Genomics Platform"/>
            <consortium name="The Broad Institute Genome Sequencing Center for Infectious Disease"/>
            <person name="Wu L."/>
            <person name="Ma J."/>
        </authorList>
    </citation>
    <scope>NUCLEOTIDE SEQUENCE [LARGE SCALE GENOMIC DNA]</scope>
    <source>
        <strain evidence="4">CCM 2767</strain>
    </source>
</reference>
<dbReference type="GO" id="GO:0005524">
    <property type="term" value="F:ATP binding"/>
    <property type="evidence" value="ECO:0007669"/>
    <property type="project" value="InterPro"/>
</dbReference>
<evidence type="ECO:0000313" key="4">
    <source>
        <dbReference type="Proteomes" id="UP000642180"/>
    </source>
</evidence>
<dbReference type="EMBL" id="BMDI01000001">
    <property type="protein sequence ID" value="GGI18392.1"/>
    <property type="molecule type" value="Genomic_DNA"/>
</dbReference>